<dbReference type="InterPro" id="IPR006600">
    <property type="entry name" value="HTH_CenpB_DNA-bd_dom"/>
</dbReference>
<keyword evidence="5" id="KW-1185">Reference proteome</keyword>
<evidence type="ECO:0000259" key="3">
    <source>
        <dbReference type="PROSITE" id="PS51253"/>
    </source>
</evidence>
<keyword evidence="1" id="KW-0238">DNA-binding</keyword>
<organism evidence="4 5">
    <name type="scientific">Fusarium poae</name>
    <dbReference type="NCBI Taxonomy" id="36050"/>
    <lineage>
        <taxon>Eukaryota</taxon>
        <taxon>Fungi</taxon>
        <taxon>Dikarya</taxon>
        <taxon>Ascomycota</taxon>
        <taxon>Pezizomycotina</taxon>
        <taxon>Sordariomycetes</taxon>
        <taxon>Hypocreomycetidae</taxon>
        <taxon>Hypocreales</taxon>
        <taxon>Nectriaceae</taxon>
        <taxon>Fusarium</taxon>
    </lineage>
</organism>
<evidence type="ECO:0000256" key="2">
    <source>
        <dbReference type="SAM" id="MobiDB-lite"/>
    </source>
</evidence>
<feature type="domain" description="HTH CENPB-type" evidence="3">
    <location>
        <begin position="55"/>
        <end position="125"/>
    </location>
</feature>
<accession>A0A1B8B537</accession>
<proteinExistence type="predicted"/>
<evidence type="ECO:0000313" key="4">
    <source>
        <dbReference type="EMBL" id="OBS27844.1"/>
    </source>
</evidence>
<dbReference type="SUPFAM" id="SSF46689">
    <property type="entry name" value="Homeodomain-like"/>
    <property type="match status" value="1"/>
</dbReference>
<sequence>MPNIKDKRRYTDQQLSLAIHEVRFLGFSTRGAARRNNIPKATLMARLRGGKSSREGHEASLRIAAADEKLIVSWYVLQDALGLAPTRRQIAELVTKVLQDHGDDRPLSQGWMGRFLDRHEPIKRIEAMRRAKAGSTAITPEASQMLYQIINDPAFVKIMPETASEANRVNDSENNEINTSNEVNEVVEISDDEPETKSPDGMDTSEVDNEQTPRK</sequence>
<evidence type="ECO:0000256" key="1">
    <source>
        <dbReference type="ARBA" id="ARBA00023125"/>
    </source>
</evidence>
<dbReference type="EMBL" id="LYXU01000001">
    <property type="protein sequence ID" value="OBS27844.1"/>
    <property type="molecule type" value="Genomic_DNA"/>
</dbReference>
<dbReference type="Proteomes" id="UP000091967">
    <property type="component" value="Unassembled WGS sequence"/>
</dbReference>
<name>A0A1B8B537_FUSPO</name>
<dbReference type="PROSITE" id="PS51253">
    <property type="entry name" value="HTH_CENPB"/>
    <property type="match status" value="1"/>
</dbReference>
<feature type="region of interest" description="Disordered" evidence="2">
    <location>
        <begin position="166"/>
        <end position="215"/>
    </location>
</feature>
<dbReference type="InterPro" id="IPR009057">
    <property type="entry name" value="Homeodomain-like_sf"/>
</dbReference>
<dbReference type="Pfam" id="PF03221">
    <property type="entry name" value="HTH_Tnp_Tc5"/>
    <property type="match status" value="1"/>
</dbReference>
<dbReference type="AlphaFoldDB" id="A0A1B8B537"/>
<comment type="caution">
    <text evidence="4">The sequence shown here is derived from an EMBL/GenBank/DDBJ whole genome shotgun (WGS) entry which is preliminary data.</text>
</comment>
<evidence type="ECO:0000313" key="5">
    <source>
        <dbReference type="Proteomes" id="UP000091967"/>
    </source>
</evidence>
<reference evidence="4 5" key="1">
    <citation type="submission" date="2016-06" db="EMBL/GenBank/DDBJ databases">
        <title>Living apart together: crosstalk between the core and supernumerary genomes in a fungal plant pathogen.</title>
        <authorList>
            <person name="Vanheule A."/>
            <person name="Audenaert K."/>
            <person name="Warris S."/>
            <person name="Van De Geest H."/>
            <person name="Schijlen E."/>
            <person name="Hofte M."/>
            <person name="De Saeger S."/>
            <person name="Haesaert G."/>
            <person name="Waalwijk C."/>
            <person name="Van Der Lee T."/>
        </authorList>
    </citation>
    <scope>NUCLEOTIDE SEQUENCE [LARGE SCALE GENOMIC DNA]</scope>
    <source>
        <strain evidence="4 5">2516</strain>
    </source>
</reference>
<protein>
    <recommendedName>
        <fullName evidence="3">HTH CENPB-type domain-containing protein</fullName>
    </recommendedName>
</protein>
<gene>
    <name evidence="4" type="ORF">FPOA_01786</name>
</gene>
<dbReference type="GO" id="GO:0003677">
    <property type="term" value="F:DNA binding"/>
    <property type="evidence" value="ECO:0007669"/>
    <property type="project" value="UniProtKB-KW"/>
</dbReference>